<proteinExistence type="predicted"/>
<dbReference type="Proteomes" id="UP001546774">
    <property type="component" value="Unassembled WGS sequence"/>
</dbReference>
<comment type="caution">
    <text evidence="1">The sequence shown here is derived from an EMBL/GenBank/DDBJ whole genome shotgun (WGS) entry which is preliminary data.</text>
</comment>
<dbReference type="PRINTS" id="PR00038">
    <property type="entry name" value="HTHLUXR"/>
</dbReference>
<dbReference type="Gene3D" id="1.10.10.10">
    <property type="entry name" value="Winged helix-like DNA-binding domain superfamily/Winged helix DNA-binding domain"/>
    <property type="match status" value="1"/>
</dbReference>
<evidence type="ECO:0000313" key="1">
    <source>
        <dbReference type="EMBL" id="MEQ2553692.1"/>
    </source>
</evidence>
<name>A0ABV1H1Y3_9FIRM</name>
<dbReference type="InterPro" id="IPR036388">
    <property type="entry name" value="WH-like_DNA-bd_sf"/>
</dbReference>
<gene>
    <name evidence="1" type="ORF">WMO37_01500</name>
</gene>
<dbReference type="InterPro" id="IPR016032">
    <property type="entry name" value="Sig_transdc_resp-reg_C-effctor"/>
</dbReference>
<dbReference type="EMBL" id="JBBMFS010000001">
    <property type="protein sequence ID" value="MEQ2553692.1"/>
    <property type="molecule type" value="Genomic_DNA"/>
</dbReference>
<sequence>MKISELTKPELEKIIENANFTDEEERIFKLLSKGNTITQIAIRVSLCERTVNRKVIKIKQKIKRLEDIL</sequence>
<dbReference type="InterPro" id="IPR000792">
    <property type="entry name" value="Tscrpt_reg_LuxR_C"/>
</dbReference>
<evidence type="ECO:0000313" key="2">
    <source>
        <dbReference type="Proteomes" id="UP001546774"/>
    </source>
</evidence>
<accession>A0ABV1H1Y3</accession>
<protein>
    <submittedName>
        <fullName evidence="1">LuxR C-terminal-related transcriptional regulator</fullName>
    </submittedName>
</protein>
<reference evidence="1" key="1">
    <citation type="submission" date="2024-03" db="EMBL/GenBank/DDBJ databases">
        <title>Human intestinal bacterial collection.</title>
        <authorList>
            <person name="Pauvert C."/>
            <person name="Hitch T.C.A."/>
            <person name="Clavel T."/>
        </authorList>
    </citation>
    <scope>NUCLEOTIDE SEQUENCE [LARGE SCALE GENOMIC DNA]</scope>
    <source>
        <strain evidence="1">CLA-AA-H89B</strain>
    </source>
</reference>
<organism evidence="1 2">
    <name type="scientific">Lachnospira intestinalis</name>
    <dbReference type="NCBI Taxonomy" id="3133158"/>
    <lineage>
        <taxon>Bacteria</taxon>
        <taxon>Bacillati</taxon>
        <taxon>Bacillota</taxon>
        <taxon>Clostridia</taxon>
        <taxon>Lachnospirales</taxon>
        <taxon>Lachnospiraceae</taxon>
        <taxon>Lachnospira</taxon>
    </lineage>
</organism>
<keyword evidence="2" id="KW-1185">Reference proteome</keyword>
<dbReference type="SUPFAM" id="SSF46894">
    <property type="entry name" value="C-terminal effector domain of the bipartite response regulators"/>
    <property type="match status" value="1"/>
</dbReference>